<evidence type="ECO:0000256" key="7">
    <source>
        <dbReference type="PROSITE-ProRule" id="PRU01240"/>
    </source>
</evidence>
<dbReference type="EMBL" id="CAJNOM010000094">
    <property type="protein sequence ID" value="CAF1033567.1"/>
    <property type="molecule type" value="Genomic_DNA"/>
</dbReference>
<accession>A0A814MBF0</accession>
<keyword evidence="15" id="KW-1185">Reference proteome</keyword>
<feature type="compositionally biased region" description="Low complexity" evidence="9">
    <location>
        <begin position="328"/>
        <end position="340"/>
    </location>
</feature>
<evidence type="ECO:0000256" key="2">
    <source>
        <dbReference type="ARBA" id="ARBA00022670"/>
    </source>
</evidence>
<dbReference type="PROSITE" id="PS00138">
    <property type="entry name" value="SUBTILASE_SER"/>
    <property type="match status" value="1"/>
</dbReference>
<evidence type="ECO:0000256" key="9">
    <source>
        <dbReference type="SAM" id="MobiDB-lite"/>
    </source>
</evidence>
<proteinExistence type="inferred from homology"/>
<dbReference type="InterPro" id="IPR023828">
    <property type="entry name" value="Peptidase_S8_Ser-AS"/>
</dbReference>
<dbReference type="EMBL" id="CAJNOI010000111">
    <property type="protein sequence ID" value="CAF1077068.1"/>
    <property type="molecule type" value="Genomic_DNA"/>
</dbReference>
<evidence type="ECO:0000256" key="6">
    <source>
        <dbReference type="PIRSR" id="PIRSR615500-1"/>
    </source>
</evidence>
<dbReference type="PROSITE" id="PS51892">
    <property type="entry name" value="SUBTILASE"/>
    <property type="match status" value="1"/>
</dbReference>
<keyword evidence="10" id="KW-1133">Transmembrane helix</keyword>
<keyword evidence="10" id="KW-0472">Membrane</keyword>
<feature type="active site" description="Charge relay system" evidence="6 7">
    <location>
        <position position="549"/>
    </location>
</feature>
<keyword evidence="4 7" id="KW-0378">Hydrolase</keyword>
<evidence type="ECO:0000259" key="11">
    <source>
        <dbReference type="Pfam" id="PF00082"/>
    </source>
</evidence>
<dbReference type="Gene3D" id="3.40.50.200">
    <property type="entry name" value="Peptidase S8/S53 domain"/>
    <property type="match status" value="3"/>
</dbReference>
<dbReference type="InterPro" id="IPR022398">
    <property type="entry name" value="Peptidase_S8_His-AS"/>
</dbReference>
<evidence type="ECO:0008006" key="17">
    <source>
        <dbReference type="Google" id="ProtNLM"/>
    </source>
</evidence>
<sequence length="1267" mass="140022">MKNTDELELEDTVMNGDQQELHFRTRMKEHPAKNRARSSNGFFTTKMKLFCTVSALLFIIGAATTVVLMSHRASKMDKTITFDEQDETNQSNDWNSDNLDEETSDEFIDDEQIPKLRSYNGYAKSRSSQNLGHTNVYIREKKGKSSQSIRFPAARYSRRGNPFRGSLISFMPRIPIFADRLTKQTIIFSPTGGVYILPPLINFYGKMFSVAELIASGYASLVSSGVPPPINGPIFPSFFPQPLIGPNVPVFDRHRGGFKGGVRTKFRSFSMPKNYEKHSEVNYESESEDEEQEEKETEEVYDNENNNDRYRPDSYETRKRPYKRIKPPRTTTTSTKTTTKSSKKTKLTTTTEPTTMTETTTMYDPIEQDKSILTKCQSDEKHRIFGHTHNRKSRHEKKKYLIGRLKTLTKADKTQAHTRLKGTFVVQFATDSADKDHFKKITEALTKNDQTRSLSIEKRLEFETEFFRGVSITVNNEESLHGLADIEDFIEIYSVSRIRRPNLANHAISSNKAISDGIRSITPHRASGVSEVHEKLKDYGKGVRIGIIDTGIDYKHPALGGCFGIGCKVAGGYDLVGDAYNGEISTAVPDDDPYDDCPTDGHGTHVAGILAANATNIDEAFYTPIVPFVGVAPESTILALTMSIGSNFPYLTDIGTLTVEYVIQMGVYMTIAAGNSGTNGLLTSGDPAIASHAISVASVDNVNTISFKMIAPNGKIIYYRTQPPFANEQSKFESKIVVNDPSRGVNDGCNGLKVSVIDAVVLFAYSLDDTCSIYDRCNNAALYGARGCLTDRSLYFPGLTTIPTGSITTEDSLFIIATVAKDPTGIFKFTDSAKITPVPTALTPSFFTSNGLRYDLEFKPDISAVGGFVYSTLSTAASENLKLTSAYVTYSGTSMSTPYMAGVLALFLSHIGNPAPSTVNGTSPDGKCRPKANFVRDLFQSTTTIVKEYNSSLFASTLRQGAGLVDAIDGITATAMFSPSKLGLNDTVRQHKSYTVHLLNIGDKLARYRLSHRGAAMATGKQPNNDLLLAAPLYSPDYADVDIEPRECEIRPGKSQRITLRFTAPKNADPSLLPFYSGFIYAKNQDNGEIVHMSYAGVVGDFKQARKLVRQTPSGIITGIQDAHGKYVTDGEIPTLNVTEGATIVLVLAYATSIAYIEAIAPVDNILPGYDINYGLLFNNSVGPFYGTDWPRNADVKIETDYLKSYPYLWKGQIAQIFFSGNTSIIFNQKLPPGQYRVRYSALKNFGNYNNSDDFDVYITPVFNLVY</sequence>
<protein>
    <recommendedName>
        <fullName evidence="17">Peptidase S8/S53 domain-containing protein</fullName>
    </recommendedName>
</protein>
<dbReference type="GO" id="GO:0004252">
    <property type="term" value="F:serine-type endopeptidase activity"/>
    <property type="evidence" value="ECO:0007669"/>
    <property type="project" value="UniProtKB-UniRule"/>
</dbReference>
<gene>
    <name evidence="14" type="ORF">BJG266_LOCUS20040</name>
    <name evidence="13" type="ORF">QVE165_LOCUS16674</name>
</gene>
<dbReference type="PANTHER" id="PTHR43806">
    <property type="entry name" value="PEPTIDASE S8"/>
    <property type="match status" value="1"/>
</dbReference>
<evidence type="ECO:0000259" key="12">
    <source>
        <dbReference type="Pfam" id="PF06280"/>
    </source>
</evidence>
<dbReference type="GO" id="GO:0016020">
    <property type="term" value="C:membrane"/>
    <property type="evidence" value="ECO:0007669"/>
    <property type="project" value="InterPro"/>
</dbReference>
<evidence type="ECO:0000313" key="14">
    <source>
        <dbReference type="EMBL" id="CAF1077068.1"/>
    </source>
</evidence>
<dbReference type="PANTHER" id="PTHR43806:SF66">
    <property type="entry name" value="SERIN ENDOPEPTIDASE"/>
    <property type="match status" value="1"/>
</dbReference>
<dbReference type="AlphaFoldDB" id="A0A814MBF0"/>
<dbReference type="InterPro" id="IPR050131">
    <property type="entry name" value="Peptidase_S8_subtilisin-like"/>
</dbReference>
<name>A0A814MBF0_9BILA</name>
<dbReference type="InterPro" id="IPR036852">
    <property type="entry name" value="Peptidase_S8/S53_dom_sf"/>
</dbReference>
<evidence type="ECO:0000313" key="15">
    <source>
        <dbReference type="Proteomes" id="UP000663832"/>
    </source>
</evidence>
<comment type="similarity">
    <text evidence="1 7 8">Belongs to the peptidase S8 family.</text>
</comment>
<dbReference type="Proteomes" id="UP000663877">
    <property type="component" value="Unassembled WGS sequence"/>
</dbReference>
<dbReference type="OrthoDB" id="206201at2759"/>
<dbReference type="PRINTS" id="PR00723">
    <property type="entry name" value="SUBTILISIN"/>
</dbReference>
<dbReference type="Pfam" id="PF06280">
    <property type="entry name" value="fn3_5"/>
    <property type="match status" value="1"/>
</dbReference>
<keyword evidence="10" id="KW-0812">Transmembrane</keyword>
<feature type="domain" description="C5a peptidase/Subtilisin-like protease SBT2-like Fn3-like" evidence="12">
    <location>
        <begin position="984"/>
        <end position="1088"/>
    </location>
</feature>
<dbReference type="SUPFAM" id="SSF52743">
    <property type="entry name" value="Subtilisin-like"/>
    <property type="match status" value="1"/>
</dbReference>
<dbReference type="InterPro" id="IPR015500">
    <property type="entry name" value="Peptidase_S8_subtilisin-rel"/>
</dbReference>
<dbReference type="InterPro" id="IPR000209">
    <property type="entry name" value="Peptidase_S8/S53_dom"/>
</dbReference>
<dbReference type="InterPro" id="IPR010435">
    <property type="entry name" value="C5a/SBT2-like_Fn3"/>
</dbReference>
<feature type="compositionally biased region" description="Basic and acidic residues" evidence="9">
    <location>
        <begin position="306"/>
        <end position="319"/>
    </location>
</feature>
<feature type="active site" description="Charge relay system" evidence="6 7">
    <location>
        <position position="602"/>
    </location>
</feature>
<evidence type="ECO:0000256" key="5">
    <source>
        <dbReference type="ARBA" id="ARBA00022825"/>
    </source>
</evidence>
<feature type="domain" description="Peptidase S8/S53" evidence="11">
    <location>
        <begin position="664"/>
        <end position="919"/>
    </location>
</feature>
<comment type="caution">
    <text evidence="14">The sequence shown here is derived from an EMBL/GenBank/DDBJ whole genome shotgun (WGS) entry which is preliminary data.</text>
</comment>
<reference evidence="14" key="1">
    <citation type="submission" date="2021-02" db="EMBL/GenBank/DDBJ databases">
        <authorList>
            <person name="Nowell W R."/>
        </authorList>
    </citation>
    <scope>NUCLEOTIDE SEQUENCE</scope>
</reference>
<evidence type="ECO:0000256" key="1">
    <source>
        <dbReference type="ARBA" id="ARBA00011073"/>
    </source>
</evidence>
<dbReference type="Pfam" id="PF00082">
    <property type="entry name" value="Peptidase_S8"/>
    <property type="match status" value="2"/>
</dbReference>
<dbReference type="GO" id="GO:0006508">
    <property type="term" value="P:proteolysis"/>
    <property type="evidence" value="ECO:0007669"/>
    <property type="project" value="UniProtKB-KW"/>
</dbReference>
<feature type="region of interest" description="Disordered" evidence="9">
    <location>
        <begin position="277"/>
        <end position="352"/>
    </location>
</feature>
<feature type="compositionally biased region" description="Acidic residues" evidence="9">
    <location>
        <begin position="283"/>
        <end position="302"/>
    </location>
</feature>
<evidence type="ECO:0000256" key="4">
    <source>
        <dbReference type="ARBA" id="ARBA00022801"/>
    </source>
</evidence>
<feature type="domain" description="Peptidase S8/S53" evidence="11">
    <location>
        <begin position="540"/>
        <end position="646"/>
    </location>
</feature>
<dbReference type="InterPro" id="IPR023827">
    <property type="entry name" value="Peptidase_S8_Asp-AS"/>
</dbReference>
<feature type="compositionally biased region" description="Polar residues" evidence="9">
    <location>
        <begin position="88"/>
        <end position="97"/>
    </location>
</feature>
<evidence type="ECO:0000256" key="10">
    <source>
        <dbReference type="SAM" id="Phobius"/>
    </source>
</evidence>
<dbReference type="PROSITE" id="PS00137">
    <property type="entry name" value="SUBTILASE_HIS"/>
    <property type="match status" value="1"/>
</dbReference>
<evidence type="ECO:0000313" key="16">
    <source>
        <dbReference type="Proteomes" id="UP000663877"/>
    </source>
</evidence>
<organism evidence="14 16">
    <name type="scientific">Adineta steineri</name>
    <dbReference type="NCBI Taxonomy" id="433720"/>
    <lineage>
        <taxon>Eukaryota</taxon>
        <taxon>Metazoa</taxon>
        <taxon>Spiralia</taxon>
        <taxon>Gnathifera</taxon>
        <taxon>Rotifera</taxon>
        <taxon>Eurotatoria</taxon>
        <taxon>Bdelloidea</taxon>
        <taxon>Adinetida</taxon>
        <taxon>Adinetidae</taxon>
        <taxon>Adineta</taxon>
    </lineage>
</organism>
<feature type="active site" description="Charge relay system" evidence="6 7">
    <location>
        <position position="894"/>
    </location>
</feature>
<feature type="transmembrane region" description="Helical" evidence="10">
    <location>
        <begin position="49"/>
        <end position="69"/>
    </location>
</feature>
<dbReference type="GO" id="GO:0005615">
    <property type="term" value="C:extracellular space"/>
    <property type="evidence" value="ECO:0007669"/>
    <property type="project" value="TreeGrafter"/>
</dbReference>
<keyword evidence="3" id="KW-0732">Signal</keyword>
<evidence type="ECO:0000256" key="3">
    <source>
        <dbReference type="ARBA" id="ARBA00022729"/>
    </source>
</evidence>
<keyword evidence="2 7" id="KW-0645">Protease</keyword>
<keyword evidence="5 7" id="KW-0720">Serine protease</keyword>
<evidence type="ECO:0000313" key="13">
    <source>
        <dbReference type="EMBL" id="CAF1033567.1"/>
    </source>
</evidence>
<dbReference type="Proteomes" id="UP000663832">
    <property type="component" value="Unassembled WGS sequence"/>
</dbReference>
<dbReference type="PROSITE" id="PS00136">
    <property type="entry name" value="SUBTILASE_ASP"/>
    <property type="match status" value="1"/>
</dbReference>
<feature type="region of interest" description="Disordered" evidence="9">
    <location>
        <begin position="81"/>
        <end position="100"/>
    </location>
</feature>
<evidence type="ECO:0000256" key="8">
    <source>
        <dbReference type="RuleBase" id="RU003355"/>
    </source>
</evidence>